<dbReference type="RefSeq" id="WP_006974333.1">
    <property type="nucleotide sequence ID" value="NZ_ABCS01000063.1"/>
</dbReference>
<gene>
    <name evidence="1" type="ORF">PPSIR1_23339</name>
</gene>
<organism evidence="1 2">
    <name type="scientific">Plesiocystis pacifica SIR-1</name>
    <dbReference type="NCBI Taxonomy" id="391625"/>
    <lineage>
        <taxon>Bacteria</taxon>
        <taxon>Pseudomonadati</taxon>
        <taxon>Myxococcota</taxon>
        <taxon>Polyangia</taxon>
        <taxon>Nannocystales</taxon>
        <taxon>Nannocystaceae</taxon>
        <taxon>Plesiocystis</taxon>
    </lineage>
</organism>
<sequence>MPARKTLRIVALGVGVVLLGLGAAAWSLWPEVEEIPEELEAIEAEVSIPNLELPAQGPMEAVRLGDLQGKKVVLLIEGRESMSGGEGKLIHRAMHRWQMPEDVVVYSVGDAPAGAVVMRSKIEREFVGPMRAEMRWPIYIDYGGALTTAFNLPKGHLGLVVLDEQGEVAMRHAGDLDEAALAELGTLLGAKEPEPGPPAPAFSVGGLDDAGCRERDCVLVFLDRKVARSEIPGLEDGGFEGDMQESFEQIAKPSVRLARLLTADWGPDERAKIGGVVIGEADGWEVEGWPLVAPDAEGAAEARAAFEVGEEAGMVVLADGGRVSMAERGLIPFWKMMLAADILGVEPKEYGEGKGKGEDEGD</sequence>
<dbReference type="Proteomes" id="UP000005801">
    <property type="component" value="Unassembled WGS sequence"/>
</dbReference>
<protein>
    <submittedName>
        <fullName evidence="1">Uncharacterized protein</fullName>
    </submittedName>
</protein>
<reference evidence="1 2" key="1">
    <citation type="submission" date="2007-06" db="EMBL/GenBank/DDBJ databases">
        <authorList>
            <person name="Shimkets L."/>
            <person name="Ferriera S."/>
            <person name="Johnson J."/>
            <person name="Kravitz S."/>
            <person name="Beeson K."/>
            <person name="Sutton G."/>
            <person name="Rogers Y.-H."/>
            <person name="Friedman R."/>
            <person name="Frazier M."/>
            <person name="Venter J.C."/>
        </authorList>
    </citation>
    <scope>NUCLEOTIDE SEQUENCE [LARGE SCALE GENOMIC DNA]</scope>
    <source>
        <strain evidence="1 2">SIR-1</strain>
    </source>
</reference>
<dbReference type="AlphaFoldDB" id="A6GC92"/>
<keyword evidence="2" id="KW-1185">Reference proteome</keyword>
<dbReference type="OrthoDB" id="5500615at2"/>
<comment type="caution">
    <text evidence="1">The sequence shown here is derived from an EMBL/GenBank/DDBJ whole genome shotgun (WGS) entry which is preliminary data.</text>
</comment>
<evidence type="ECO:0000313" key="1">
    <source>
        <dbReference type="EMBL" id="EDM76541.1"/>
    </source>
</evidence>
<name>A6GC92_9BACT</name>
<accession>A6GC92</accession>
<proteinExistence type="predicted"/>
<evidence type="ECO:0000313" key="2">
    <source>
        <dbReference type="Proteomes" id="UP000005801"/>
    </source>
</evidence>
<dbReference type="STRING" id="391625.PPSIR1_23339"/>
<dbReference type="EMBL" id="ABCS01000063">
    <property type="protein sequence ID" value="EDM76541.1"/>
    <property type="molecule type" value="Genomic_DNA"/>
</dbReference>